<gene>
    <name evidence="3" type="ORF">A3H70_04940</name>
</gene>
<sequence>MKQLLYCLLGIILPAVQALAATPNPDDPASHPLNPLGNTAGGAPELYGRVIRGLLGFAGVGALLFFVWGGIVMLTSRGNAEKLKQARDTMVWAALGLLVCFSSYIILRFVLQSILARES</sequence>
<feature type="chain" id="PRO_5009582131" description="DUF4190 domain-containing protein" evidence="2">
    <location>
        <begin position="21"/>
        <end position="119"/>
    </location>
</feature>
<dbReference type="EMBL" id="MHKO01000036">
    <property type="protein sequence ID" value="OGY91823.1"/>
    <property type="molecule type" value="Genomic_DNA"/>
</dbReference>
<reference evidence="3 4" key="1">
    <citation type="journal article" date="2016" name="Nat. Commun.">
        <title>Thousands of microbial genomes shed light on interconnected biogeochemical processes in an aquifer system.</title>
        <authorList>
            <person name="Anantharaman K."/>
            <person name="Brown C.T."/>
            <person name="Hug L.A."/>
            <person name="Sharon I."/>
            <person name="Castelle C.J."/>
            <person name="Probst A.J."/>
            <person name="Thomas B.C."/>
            <person name="Singh A."/>
            <person name="Wilkins M.J."/>
            <person name="Karaoz U."/>
            <person name="Brodie E.L."/>
            <person name="Williams K.H."/>
            <person name="Hubbard S.S."/>
            <person name="Banfield J.F."/>
        </authorList>
    </citation>
    <scope>NUCLEOTIDE SEQUENCE [LARGE SCALE GENOMIC DNA]</scope>
</reference>
<protein>
    <recommendedName>
        <fullName evidence="5">DUF4190 domain-containing protein</fullName>
    </recommendedName>
</protein>
<dbReference type="Pfam" id="PF18895">
    <property type="entry name" value="T4SS_pilin"/>
    <property type="match status" value="1"/>
</dbReference>
<feature type="signal peptide" evidence="2">
    <location>
        <begin position="1"/>
        <end position="20"/>
    </location>
</feature>
<dbReference type="InterPro" id="IPR043993">
    <property type="entry name" value="T4SS_pilin"/>
</dbReference>
<evidence type="ECO:0008006" key="5">
    <source>
        <dbReference type="Google" id="ProtNLM"/>
    </source>
</evidence>
<accession>A0A1G2BRR8</accession>
<keyword evidence="2" id="KW-0732">Signal</keyword>
<comment type="caution">
    <text evidence="3">The sequence shown here is derived from an EMBL/GenBank/DDBJ whole genome shotgun (WGS) entry which is preliminary data.</text>
</comment>
<evidence type="ECO:0000256" key="1">
    <source>
        <dbReference type="SAM" id="Phobius"/>
    </source>
</evidence>
<dbReference type="Proteomes" id="UP000178109">
    <property type="component" value="Unassembled WGS sequence"/>
</dbReference>
<evidence type="ECO:0000313" key="3">
    <source>
        <dbReference type="EMBL" id="OGY91823.1"/>
    </source>
</evidence>
<keyword evidence="1" id="KW-1133">Transmembrane helix</keyword>
<proteinExistence type="predicted"/>
<evidence type="ECO:0000256" key="2">
    <source>
        <dbReference type="SAM" id="SignalP"/>
    </source>
</evidence>
<organism evidence="3 4">
    <name type="scientific">Candidatus Komeilibacteria bacterium RIFCSPLOWO2_02_FULL_48_11</name>
    <dbReference type="NCBI Taxonomy" id="1798553"/>
    <lineage>
        <taxon>Bacteria</taxon>
        <taxon>Candidatus Komeiliibacteriota</taxon>
    </lineage>
</organism>
<feature type="transmembrane region" description="Helical" evidence="1">
    <location>
        <begin position="89"/>
        <end position="111"/>
    </location>
</feature>
<dbReference type="AlphaFoldDB" id="A0A1G2BRR8"/>
<name>A0A1G2BRR8_9BACT</name>
<feature type="transmembrane region" description="Helical" evidence="1">
    <location>
        <begin position="54"/>
        <end position="77"/>
    </location>
</feature>
<keyword evidence="1" id="KW-0812">Transmembrane</keyword>
<evidence type="ECO:0000313" key="4">
    <source>
        <dbReference type="Proteomes" id="UP000178109"/>
    </source>
</evidence>
<dbReference type="STRING" id="1798553.A3H70_04940"/>
<keyword evidence="1" id="KW-0472">Membrane</keyword>